<dbReference type="Gene3D" id="1.20.1020.10">
    <property type="entry name" value="TAZ domain"/>
    <property type="match status" value="1"/>
</dbReference>
<dbReference type="GO" id="GO:0005634">
    <property type="term" value="C:nucleus"/>
    <property type="evidence" value="ECO:0007669"/>
    <property type="project" value="UniProtKB-SubCell"/>
</dbReference>
<dbReference type="InterPro" id="IPR035898">
    <property type="entry name" value="TAZ_dom_sf"/>
</dbReference>
<dbReference type="InterPro" id="IPR013178">
    <property type="entry name" value="Histone_AcTrfase_Rtt109/CBP"/>
</dbReference>
<keyword evidence="8" id="KW-0805">Transcription regulation</keyword>
<evidence type="ECO:0000313" key="13">
    <source>
        <dbReference type="EMBL" id="CAD8317599.1"/>
    </source>
</evidence>
<evidence type="ECO:0000259" key="12">
    <source>
        <dbReference type="PROSITE" id="PS50134"/>
    </source>
</evidence>
<evidence type="ECO:0000256" key="8">
    <source>
        <dbReference type="ARBA" id="ARBA00023015"/>
    </source>
</evidence>
<feature type="domain" description="TAZ-type" evidence="12">
    <location>
        <begin position="88"/>
        <end position="188"/>
    </location>
</feature>
<dbReference type="AlphaFoldDB" id="A0A7R9W9P5"/>
<evidence type="ECO:0000256" key="5">
    <source>
        <dbReference type="ARBA" id="ARBA00022771"/>
    </source>
</evidence>
<keyword evidence="3" id="KW-0808">Transferase</keyword>
<evidence type="ECO:0000256" key="4">
    <source>
        <dbReference type="ARBA" id="ARBA00022723"/>
    </source>
</evidence>
<dbReference type="GO" id="GO:0000123">
    <property type="term" value="C:histone acetyltransferase complex"/>
    <property type="evidence" value="ECO:0007669"/>
    <property type="project" value="TreeGrafter"/>
</dbReference>
<keyword evidence="7" id="KW-0156">Chromatin regulator</keyword>
<dbReference type="EMBL" id="HBED01032754">
    <property type="protein sequence ID" value="CAD8317599.1"/>
    <property type="molecule type" value="Transcribed_RNA"/>
</dbReference>
<dbReference type="Pfam" id="PF02135">
    <property type="entry name" value="zf-TAZ"/>
    <property type="match status" value="1"/>
</dbReference>
<reference evidence="13" key="1">
    <citation type="submission" date="2021-01" db="EMBL/GenBank/DDBJ databases">
        <authorList>
            <person name="Corre E."/>
            <person name="Pelletier E."/>
            <person name="Niang G."/>
            <person name="Scheremetjew M."/>
            <person name="Finn R."/>
            <person name="Kale V."/>
            <person name="Holt S."/>
            <person name="Cochrane G."/>
            <person name="Meng A."/>
            <person name="Brown T."/>
            <person name="Cohen L."/>
        </authorList>
    </citation>
    <scope>NUCLEOTIDE SEQUENCE</scope>
    <source>
        <strain evidence="13">CCMP147</strain>
    </source>
</reference>
<dbReference type="GO" id="GO:0004402">
    <property type="term" value="F:histone acetyltransferase activity"/>
    <property type="evidence" value="ECO:0007669"/>
    <property type="project" value="InterPro"/>
</dbReference>
<keyword evidence="9" id="KW-0804">Transcription</keyword>
<dbReference type="SMART" id="SM00551">
    <property type="entry name" value="ZnF_TAZ"/>
    <property type="match status" value="1"/>
</dbReference>
<gene>
    <name evidence="13" type="ORF">TDUB1175_LOCUS16394</name>
</gene>
<keyword evidence="4" id="KW-0479">Metal-binding</keyword>
<evidence type="ECO:0000256" key="3">
    <source>
        <dbReference type="ARBA" id="ARBA00022679"/>
    </source>
</evidence>
<dbReference type="GO" id="GO:0045944">
    <property type="term" value="P:positive regulation of transcription by RNA polymerase II"/>
    <property type="evidence" value="ECO:0007669"/>
    <property type="project" value="TreeGrafter"/>
</dbReference>
<evidence type="ECO:0000256" key="6">
    <source>
        <dbReference type="ARBA" id="ARBA00022833"/>
    </source>
</evidence>
<name>A0A7R9W9P5_9STRA</name>
<dbReference type="PROSITE" id="PS50134">
    <property type="entry name" value="ZF_TAZ"/>
    <property type="match status" value="1"/>
</dbReference>
<organism evidence="13">
    <name type="scientific">Pseudictyota dubia</name>
    <dbReference type="NCBI Taxonomy" id="2749911"/>
    <lineage>
        <taxon>Eukaryota</taxon>
        <taxon>Sar</taxon>
        <taxon>Stramenopiles</taxon>
        <taxon>Ochrophyta</taxon>
        <taxon>Bacillariophyta</taxon>
        <taxon>Mediophyceae</taxon>
        <taxon>Biddulphiophycidae</taxon>
        <taxon>Eupodiscales</taxon>
        <taxon>Odontellaceae</taxon>
        <taxon>Pseudictyota</taxon>
    </lineage>
</organism>
<dbReference type="InterPro" id="IPR000197">
    <property type="entry name" value="Znf_TAZ"/>
</dbReference>
<dbReference type="EC" id="2.3.1.48" evidence="2"/>
<evidence type="ECO:0000256" key="2">
    <source>
        <dbReference type="ARBA" id="ARBA00013184"/>
    </source>
</evidence>
<evidence type="ECO:0000256" key="10">
    <source>
        <dbReference type="ARBA" id="ARBA00023242"/>
    </source>
</evidence>
<sequence>MKPGSLCLESNPDIAFNHKAGTTNNDCDNMSSLEGPKTKERARCRMQTIFRRSRRKAGSSSCKQISKALVSVVSTAPQKLESYGRVHGKKKREAISSSSLLLKRQQRQLILLRHAMRCPHAPGECPVTTHCAQAKQLCEHMAACTQGDHCTRQHCASSKYLLSHYVQCGGDDDKVDLSSLACPVCGPVRAAILKSRRKVDEELAREMDAKLNLVVL</sequence>
<keyword evidence="10" id="KW-0539">Nucleus</keyword>
<protein>
    <recommendedName>
        <fullName evidence="2">histone acetyltransferase</fullName>
        <ecNumber evidence="2">2.3.1.48</ecNumber>
    </recommendedName>
</protein>
<comment type="catalytic activity">
    <reaction evidence="11">
        <text>L-lysyl-[protein] + acetyl-CoA = N(6)-acetyl-L-lysyl-[protein] + CoA + H(+)</text>
        <dbReference type="Rhea" id="RHEA:45948"/>
        <dbReference type="Rhea" id="RHEA-COMP:9752"/>
        <dbReference type="Rhea" id="RHEA-COMP:10731"/>
        <dbReference type="ChEBI" id="CHEBI:15378"/>
        <dbReference type="ChEBI" id="CHEBI:29969"/>
        <dbReference type="ChEBI" id="CHEBI:57287"/>
        <dbReference type="ChEBI" id="CHEBI:57288"/>
        <dbReference type="ChEBI" id="CHEBI:61930"/>
        <dbReference type="EC" id="2.3.1.48"/>
    </reaction>
</comment>
<dbReference type="SUPFAM" id="SSF57933">
    <property type="entry name" value="TAZ domain"/>
    <property type="match status" value="1"/>
</dbReference>
<evidence type="ECO:0000256" key="11">
    <source>
        <dbReference type="ARBA" id="ARBA00048017"/>
    </source>
</evidence>
<dbReference type="GO" id="GO:0031490">
    <property type="term" value="F:chromatin DNA binding"/>
    <property type="evidence" value="ECO:0007669"/>
    <property type="project" value="TreeGrafter"/>
</dbReference>
<accession>A0A7R9W9P5</accession>
<evidence type="ECO:0000256" key="1">
    <source>
        <dbReference type="ARBA" id="ARBA00004123"/>
    </source>
</evidence>
<dbReference type="GO" id="GO:0003713">
    <property type="term" value="F:transcription coactivator activity"/>
    <property type="evidence" value="ECO:0007669"/>
    <property type="project" value="TreeGrafter"/>
</dbReference>
<keyword evidence="6" id="KW-0862">Zinc</keyword>
<evidence type="ECO:0000256" key="9">
    <source>
        <dbReference type="ARBA" id="ARBA00023163"/>
    </source>
</evidence>
<evidence type="ECO:0000256" key="7">
    <source>
        <dbReference type="ARBA" id="ARBA00022853"/>
    </source>
</evidence>
<dbReference type="GO" id="GO:0008270">
    <property type="term" value="F:zinc ion binding"/>
    <property type="evidence" value="ECO:0007669"/>
    <property type="project" value="UniProtKB-KW"/>
</dbReference>
<keyword evidence="5" id="KW-0863">Zinc-finger</keyword>
<comment type="subcellular location">
    <subcellularLocation>
        <location evidence="1">Nucleus</location>
    </subcellularLocation>
</comment>
<proteinExistence type="predicted"/>
<dbReference type="GO" id="GO:0005667">
    <property type="term" value="C:transcription regulator complex"/>
    <property type="evidence" value="ECO:0007669"/>
    <property type="project" value="TreeGrafter"/>
</dbReference>
<dbReference type="PANTHER" id="PTHR13808">
    <property type="entry name" value="CBP/P300-RELATED"/>
    <property type="match status" value="1"/>
</dbReference>
<dbReference type="PANTHER" id="PTHR13808:SF1">
    <property type="entry name" value="HISTONE ACETYLTRANSFERASE"/>
    <property type="match status" value="1"/>
</dbReference>